<dbReference type="EMBL" id="CM042022">
    <property type="protein sequence ID" value="KAI3816117.1"/>
    <property type="molecule type" value="Genomic_DNA"/>
</dbReference>
<gene>
    <name evidence="1" type="ORF">L1987_15807</name>
</gene>
<protein>
    <submittedName>
        <fullName evidence="1">Uncharacterized protein</fullName>
    </submittedName>
</protein>
<evidence type="ECO:0000313" key="2">
    <source>
        <dbReference type="Proteomes" id="UP001056120"/>
    </source>
</evidence>
<reference evidence="2" key="1">
    <citation type="journal article" date="2022" name="Mol. Ecol. Resour.">
        <title>The genomes of chicory, endive, great burdock and yacon provide insights into Asteraceae palaeo-polyploidization history and plant inulin production.</title>
        <authorList>
            <person name="Fan W."/>
            <person name="Wang S."/>
            <person name="Wang H."/>
            <person name="Wang A."/>
            <person name="Jiang F."/>
            <person name="Liu H."/>
            <person name="Zhao H."/>
            <person name="Xu D."/>
            <person name="Zhang Y."/>
        </authorList>
    </citation>
    <scope>NUCLEOTIDE SEQUENCE [LARGE SCALE GENOMIC DNA]</scope>
    <source>
        <strain evidence="2">cv. Yunnan</strain>
    </source>
</reference>
<evidence type="ECO:0000313" key="1">
    <source>
        <dbReference type="EMBL" id="KAI3816117.1"/>
    </source>
</evidence>
<comment type="caution">
    <text evidence="1">The sequence shown here is derived from an EMBL/GenBank/DDBJ whole genome shotgun (WGS) entry which is preliminary data.</text>
</comment>
<dbReference type="Proteomes" id="UP001056120">
    <property type="component" value="Linkage Group LG05"/>
</dbReference>
<sequence>MEVYFKILLFLSSLISTSIAVDTITANQSIKDGETIVSQDEMYELGFFSPGNSKKRYVGICSYGSCSINKHPPCSCIEGFEPKFPDEWNASDWSSGCKRKKPLDCGNADGFQKISRVKLPDTRFSWYNYSLTLAECEMVLLSCDFQLTLLFAKTYSS</sequence>
<proteinExistence type="predicted"/>
<accession>A0ACB9JA26</accession>
<name>A0ACB9JA26_9ASTR</name>
<organism evidence="1 2">
    <name type="scientific">Smallanthus sonchifolius</name>
    <dbReference type="NCBI Taxonomy" id="185202"/>
    <lineage>
        <taxon>Eukaryota</taxon>
        <taxon>Viridiplantae</taxon>
        <taxon>Streptophyta</taxon>
        <taxon>Embryophyta</taxon>
        <taxon>Tracheophyta</taxon>
        <taxon>Spermatophyta</taxon>
        <taxon>Magnoliopsida</taxon>
        <taxon>eudicotyledons</taxon>
        <taxon>Gunneridae</taxon>
        <taxon>Pentapetalae</taxon>
        <taxon>asterids</taxon>
        <taxon>campanulids</taxon>
        <taxon>Asterales</taxon>
        <taxon>Asteraceae</taxon>
        <taxon>Asteroideae</taxon>
        <taxon>Heliantheae alliance</taxon>
        <taxon>Millerieae</taxon>
        <taxon>Smallanthus</taxon>
    </lineage>
</organism>
<keyword evidence="2" id="KW-1185">Reference proteome</keyword>
<reference evidence="1 2" key="2">
    <citation type="journal article" date="2022" name="Mol. Ecol. Resour.">
        <title>The genomes of chicory, endive, great burdock and yacon provide insights into Asteraceae paleo-polyploidization history and plant inulin production.</title>
        <authorList>
            <person name="Fan W."/>
            <person name="Wang S."/>
            <person name="Wang H."/>
            <person name="Wang A."/>
            <person name="Jiang F."/>
            <person name="Liu H."/>
            <person name="Zhao H."/>
            <person name="Xu D."/>
            <person name="Zhang Y."/>
        </authorList>
    </citation>
    <scope>NUCLEOTIDE SEQUENCE [LARGE SCALE GENOMIC DNA]</scope>
    <source>
        <strain evidence="2">cv. Yunnan</strain>
        <tissue evidence="1">Leaves</tissue>
    </source>
</reference>